<evidence type="ECO:0000313" key="2">
    <source>
        <dbReference type="EMBL" id="KAG9453904.1"/>
    </source>
</evidence>
<reference evidence="2 3" key="1">
    <citation type="submission" date="2021-07" db="EMBL/GenBank/DDBJ databases">
        <title>The Aristolochia fimbriata genome: insights into angiosperm evolution, floral development and chemical biosynthesis.</title>
        <authorList>
            <person name="Jiao Y."/>
        </authorList>
    </citation>
    <scope>NUCLEOTIDE SEQUENCE [LARGE SCALE GENOMIC DNA]</scope>
    <source>
        <strain evidence="2">IBCAS-2021</strain>
        <tissue evidence="2">Leaf</tissue>
    </source>
</reference>
<feature type="compositionally biased region" description="Basic and acidic residues" evidence="1">
    <location>
        <begin position="92"/>
        <end position="115"/>
    </location>
</feature>
<keyword evidence="3" id="KW-1185">Reference proteome</keyword>
<sequence>MRHKQRSKTKVAQQQPTVATRTVTRFANGGCKVTMENIATYIADPGEEHCDQCRQSQRRLRHDSRRQKQRRTSRRRSRWRKMEYVMPKMKRKSDESRNRSRDNYRGAESPEGRRTVDRRRRLYDKVRRVIAGEANRVVAGEANGSLRWRRKPSSRCCLVVAVEETTTSH</sequence>
<evidence type="ECO:0000256" key="1">
    <source>
        <dbReference type="SAM" id="MobiDB-lite"/>
    </source>
</evidence>
<comment type="caution">
    <text evidence="2">The sequence shown here is derived from an EMBL/GenBank/DDBJ whole genome shotgun (WGS) entry which is preliminary data.</text>
</comment>
<name>A0AAV7EZI0_ARIFI</name>
<proteinExistence type="predicted"/>
<organism evidence="2 3">
    <name type="scientific">Aristolochia fimbriata</name>
    <name type="common">White veined hardy Dutchman's pipe vine</name>
    <dbReference type="NCBI Taxonomy" id="158543"/>
    <lineage>
        <taxon>Eukaryota</taxon>
        <taxon>Viridiplantae</taxon>
        <taxon>Streptophyta</taxon>
        <taxon>Embryophyta</taxon>
        <taxon>Tracheophyta</taxon>
        <taxon>Spermatophyta</taxon>
        <taxon>Magnoliopsida</taxon>
        <taxon>Magnoliidae</taxon>
        <taxon>Piperales</taxon>
        <taxon>Aristolochiaceae</taxon>
        <taxon>Aristolochia</taxon>
    </lineage>
</organism>
<feature type="compositionally biased region" description="Basic residues" evidence="1">
    <location>
        <begin position="56"/>
        <end position="79"/>
    </location>
</feature>
<dbReference type="Proteomes" id="UP000825729">
    <property type="component" value="Unassembled WGS sequence"/>
</dbReference>
<feature type="region of interest" description="Disordered" evidence="1">
    <location>
        <begin position="55"/>
        <end position="116"/>
    </location>
</feature>
<accession>A0AAV7EZI0</accession>
<evidence type="ECO:0000313" key="3">
    <source>
        <dbReference type="Proteomes" id="UP000825729"/>
    </source>
</evidence>
<protein>
    <submittedName>
        <fullName evidence="2">Uncharacterized protein</fullName>
    </submittedName>
</protein>
<dbReference type="EMBL" id="JAINDJ010000003">
    <property type="protein sequence ID" value="KAG9453904.1"/>
    <property type="molecule type" value="Genomic_DNA"/>
</dbReference>
<gene>
    <name evidence="2" type="ORF">H6P81_006808</name>
</gene>
<dbReference type="AlphaFoldDB" id="A0AAV7EZI0"/>